<evidence type="ECO:0000256" key="6">
    <source>
        <dbReference type="ARBA" id="ARBA00022792"/>
    </source>
</evidence>
<dbReference type="AlphaFoldDB" id="A0A0D2X3T2"/>
<evidence type="ECO:0000256" key="9">
    <source>
        <dbReference type="ARBA" id="ARBA00023136"/>
    </source>
</evidence>
<dbReference type="InterPro" id="IPR050391">
    <property type="entry name" value="Mito_Metabolite_Transporter"/>
</dbReference>
<dbReference type="OrthoDB" id="448427at2759"/>
<accession>A0A0D2X3T2</accession>
<dbReference type="SUPFAM" id="SSF103506">
    <property type="entry name" value="Mitochondrial carrier"/>
    <property type="match status" value="1"/>
</dbReference>
<evidence type="ECO:0000256" key="12">
    <source>
        <dbReference type="SAM" id="MobiDB-lite"/>
    </source>
</evidence>
<proteinExistence type="inferred from homology"/>
<dbReference type="GO" id="GO:0005743">
    <property type="term" value="C:mitochondrial inner membrane"/>
    <property type="evidence" value="ECO:0007669"/>
    <property type="project" value="UniProtKB-SubCell"/>
</dbReference>
<keyword evidence="5" id="KW-0677">Repeat</keyword>
<evidence type="ECO:0000256" key="2">
    <source>
        <dbReference type="ARBA" id="ARBA00006375"/>
    </source>
</evidence>
<evidence type="ECO:0000256" key="5">
    <source>
        <dbReference type="ARBA" id="ARBA00022737"/>
    </source>
</evidence>
<evidence type="ECO:0000256" key="4">
    <source>
        <dbReference type="ARBA" id="ARBA00022692"/>
    </source>
</evidence>
<reference evidence="14" key="1">
    <citation type="submission" date="2011-02" db="EMBL/GenBank/DDBJ databases">
        <title>The Genome Sequence of Capsaspora owczarzaki ATCC 30864.</title>
        <authorList>
            <person name="Russ C."/>
            <person name="Cuomo C."/>
            <person name="Burger G."/>
            <person name="Gray M.W."/>
            <person name="Holland P.W.H."/>
            <person name="King N."/>
            <person name="Lang F.B.F."/>
            <person name="Roger A.J."/>
            <person name="Ruiz-Trillo I."/>
            <person name="Young S.K."/>
            <person name="Zeng Q."/>
            <person name="Gargeya S."/>
            <person name="Alvarado L."/>
            <person name="Berlin A."/>
            <person name="Chapman S.B."/>
            <person name="Chen Z."/>
            <person name="Freedman E."/>
            <person name="Gellesch M."/>
            <person name="Goldberg J."/>
            <person name="Griggs A."/>
            <person name="Gujja S."/>
            <person name="Heilman E."/>
            <person name="Heiman D."/>
            <person name="Howarth C."/>
            <person name="Mehta T."/>
            <person name="Neiman D."/>
            <person name="Pearson M."/>
            <person name="Roberts A."/>
            <person name="Saif S."/>
            <person name="Shea T."/>
            <person name="Shenoy N."/>
            <person name="Sisk P."/>
            <person name="Stolte C."/>
            <person name="Sykes S."/>
            <person name="White J."/>
            <person name="Yandava C."/>
            <person name="Haas B."/>
            <person name="Nusbaum C."/>
            <person name="Birren B."/>
        </authorList>
    </citation>
    <scope>NUCLEOTIDE SEQUENCE</scope>
    <source>
        <strain evidence="14">ATCC 30864</strain>
    </source>
</reference>
<dbReference type="InParanoid" id="A0A0D2X3T2"/>
<dbReference type="PANTHER" id="PTHR45618">
    <property type="entry name" value="MITOCHONDRIAL DICARBOXYLATE CARRIER-RELATED"/>
    <property type="match status" value="1"/>
</dbReference>
<evidence type="ECO:0000256" key="10">
    <source>
        <dbReference type="PROSITE-ProRule" id="PRU00282"/>
    </source>
</evidence>
<evidence type="ECO:0000256" key="8">
    <source>
        <dbReference type="ARBA" id="ARBA00023128"/>
    </source>
</evidence>
<keyword evidence="6" id="KW-0999">Mitochondrion inner membrane</keyword>
<feature type="repeat" description="Solcar" evidence="10">
    <location>
        <begin position="112"/>
        <end position="203"/>
    </location>
</feature>
<feature type="region of interest" description="Disordered" evidence="12">
    <location>
        <begin position="1"/>
        <end position="20"/>
    </location>
</feature>
<dbReference type="Pfam" id="PF00153">
    <property type="entry name" value="Mito_carr"/>
    <property type="match status" value="3"/>
</dbReference>
<organism evidence="13 14">
    <name type="scientific">Capsaspora owczarzaki (strain ATCC 30864)</name>
    <dbReference type="NCBI Taxonomy" id="595528"/>
    <lineage>
        <taxon>Eukaryota</taxon>
        <taxon>Filasterea</taxon>
        <taxon>Capsaspora</taxon>
    </lineage>
</organism>
<comment type="similarity">
    <text evidence="2 11">Belongs to the mitochondrial carrier (TC 2.A.29) family.</text>
</comment>
<keyword evidence="7" id="KW-1133">Transmembrane helix</keyword>
<dbReference type="InterPro" id="IPR002067">
    <property type="entry name" value="MCP"/>
</dbReference>
<dbReference type="FunFam" id="1.50.40.10:FF:000009">
    <property type="entry name" value="Mitochondrial 2-oxoglutarate/malate carrier protein"/>
    <property type="match status" value="1"/>
</dbReference>
<keyword evidence="9 10" id="KW-0472">Membrane</keyword>
<keyword evidence="3 11" id="KW-0813">Transport</keyword>
<dbReference type="EMBL" id="KE346368">
    <property type="protein sequence ID" value="KJE94854.1"/>
    <property type="molecule type" value="Genomic_DNA"/>
</dbReference>
<protein>
    <submittedName>
        <fullName evidence="13">Solute carrier family 25</fullName>
    </submittedName>
</protein>
<dbReference type="eggNOG" id="KOG0759">
    <property type="taxonomic scope" value="Eukaryota"/>
</dbReference>
<evidence type="ECO:0000256" key="11">
    <source>
        <dbReference type="RuleBase" id="RU000488"/>
    </source>
</evidence>
<dbReference type="GO" id="GO:0055085">
    <property type="term" value="P:transmembrane transport"/>
    <property type="evidence" value="ECO:0007669"/>
    <property type="project" value="InterPro"/>
</dbReference>
<dbReference type="Gene3D" id="1.50.40.10">
    <property type="entry name" value="Mitochondrial carrier domain"/>
    <property type="match status" value="1"/>
</dbReference>
<dbReference type="PROSITE" id="PS50920">
    <property type="entry name" value="SOLCAR"/>
    <property type="match status" value="3"/>
</dbReference>
<evidence type="ECO:0000256" key="3">
    <source>
        <dbReference type="ARBA" id="ARBA00022448"/>
    </source>
</evidence>
<gene>
    <name evidence="13" type="ORF">CAOG_005425</name>
</gene>
<name>A0A0D2X3T2_CAPO3</name>
<dbReference type="PhylomeDB" id="A0A0D2X3T2"/>
<feature type="compositionally biased region" description="Pro residues" evidence="12">
    <location>
        <begin position="9"/>
        <end position="20"/>
    </location>
</feature>
<dbReference type="Proteomes" id="UP000008743">
    <property type="component" value="Unassembled WGS sequence"/>
</dbReference>
<dbReference type="PRINTS" id="PR00784">
    <property type="entry name" value="MTUNCOUPLING"/>
</dbReference>
<comment type="subcellular location">
    <subcellularLocation>
        <location evidence="1">Mitochondrion inner membrane</location>
        <topology evidence="1">Multi-pass membrane protein</topology>
    </subcellularLocation>
</comment>
<keyword evidence="8" id="KW-0496">Mitochondrion</keyword>
<evidence type="ECO:0000256" key="7">
    <source>
        <dbReference type="ARBA" id="ARBA00022989"/>
    </source>
</evidence>
<dbReference type="InterPro" id="IPR023395">
    <property type="entry name" value="MCP_dom_sf"/>
</dbReference>
<feature type="repeat" description="Solcar" evidence="10">
    <location>
        <begin position="212"/>
        <end position="297"/>
    </location>
</feature>
<keyword evidence="4 10" id="KW-0812">Transmembrane</keyword>
<dbReference type="InterPro" id="IPR018108">
    <property type="entry name" value="MCP_transmembrane"/>
</dbReference>
<sequence>MSQQQQQQPPRPTAAPPPAQQPKFYLGGLASMMAACCTHPLELIKVRLQTFQQKGNTQFLPTLKLVVRDSGVLGLYNGLSASLLRQATYSMMRFGSYDVIKKQLEDPSRAPLTVGYKITAGILAGAIGGLCGNPADVVNVRMQADGRLPVEQRRNYRHAFDGLRRMVTEEGAAALFKGVVPNLQRAVLMTAAQLATYDQTKQFLMEQYGCKDTVLTHLYASMASGFVATVVTQPVDVIKTRIMNSKTGEFAGPIDCLRRTLAGEGASALYKGFWPAYARLGPHTILTFIFLEKLKRVL</sequence>
<feature type="repeat" description="Solcar" evidence="10">
    <location>
        <begin position="22"/>
        <end position="103"/>
    </location>
</feature>
<evidence type="ECO:0000256" key="1">
    <source>
        <dbReference type="ARBA" id="ARBA00004448"/>
    </source>
</evidence>
<evidence type="ECO:0000313" key="13">
    <source>
        <dbReference type="EMBL" id="KJE94854.1"/>
    </source>
</evidence>
<keyword evidence="14" id="KW-1185">Reference proteome</keyword>
<evidence type="ECO:0000313" key="14">
    <source>
        <dbReference type="Proteomes" id="UP000008743"/>
    </source>
</evidence>